<sequence>MVLRAFGAFDNEAFTVTGDSPFLPSGSPIINNSSTPIGTIFQYSDGFPVRNIVLNDTSDTPDIFNDDEEDEHVITDGKDLVANGAEVESESYHFLRPLDANGDPFGPRITVTVFSQNGQTSNIWGMSTDTPLIDGAKYVKVGGSNNGDSLYDSFIPCFTAGTLIATAQGERPVEELREGDRLVTRDNGYQELRWIGTCIVGAAAQRRDRHKRPIVIRKDALGPGQPHRDMPVSPNHRMLLTSPELGLLYSENEVFAAAKDLLKQRGIGRQKPAQVTYVHLLFDRHEAILSNGVWSESFLPGDYTLGSLEFAQHQEILSLFPELGTDAPKVDGFAPARRILKRHEVRAIGK</sequence>
<reference evidence="2 3" key="1">
    <citation type="submission" date="2015-06" db="EMBL/GenBank/DDBJ databases">
        <title>Draft genome sequence of an Alphaproteobacteria species associated to the Mediterranean sponge Oscarella lobularis.</title>
        <authorList>
            <person name="Jourda C."/>
            <person name="Santini S."/>
            <person name="Claverie J.-M."/>
        </authorList>
    </citation>
    <scope>NUCLEOTIDE SEQUENCE [LARGE SCALE GENOMIC DNA]</scope>
    <source>
        <strain evidence="2">IGS</strain>
    </source>
</reference>
<dbReference type="Gene3D" id="2.170.16.10">
    <property type="entry name" value="Hedgehog/Intein (Hint) domain"/>
    <property type="match status" value="1"/>
</dbReference>
<dbReference type="OrthoDB" id="6305173at2"/>
<dbReference type="InterPro" id="IPR036844">
    <property type="entry name" value="Hint_dom_sf"/>
</dbReference>
<evidence type="ECO:0000259" key="1">
    <source>
        <dbReference type="Pfam" id="PF13403"/>
    </source>
</evidence>
<organism evidence="2 3">
    <name type="scientific">Candidatus Rhodobacter oscarellae</name>
    <dbReference type="NCBI Taxonomy" id="1675527"/>
    <lineage>
        <taxon>Bacteria</taxon>
        <taxon>Pseudomonadati</taxon>
        <taxon>Pseudomonadota</taxon>
        <taxon>Alphaproteobacteria</taxon>
        <taxon>Rhodobacterales</taxon>
        <taxon>Rhodobacter group</taxon>
        <taxon>Rhodobacter</taxon>
    </lineage>
</organism>
<gene>
    <name evidence="2" type="ORF">AIOL_001588</name>
</gene>
<accession>A0A0J9E480</accession>
<keyword evidence="3" id="KW-1185">Reference proteome</keyword>
<dbReference type="PATRIC" id="fig|1675527.3.peg.1682"/>
<dbReference type="STRING" id="1675527.AIOL_001588"/>
<comment type="caution">
    <text evidence="2">The sequence shown here is derived from an EMBL/GenBank/DDBJ whole genome shotgun (WGS) entry which is preliminary data.</text>
</comment>
<dbReference type="SUPFAM" id="SSF51294">
    <property type="entry name" value="Hedgehog/intein (Hint) domain"/>
    <property type="match status" value="1"/>
</dbReference>
<proteinExistence type="predicted"/>
<evidence type="ECO:0000313" key="2">
    <source>
        <dbReference type="EMBL" id="KMW56634.1"/>
    </source>
</evidence>
<name>A0A0J9E480_9RHOB</name>
<dbReference type="Proteomes" id="UP000037178">
    <property type="component" value="Unassembled WGS sequence"/>
</dbReference>
<dbReference type="AlphaFoldDB" id="A0A0J9E480"/>
<dbReference type="RefSeq" id="WP_049642491.1">
    <property type="nucleotide sequence ID" value="NZ_LFTY01000002.1"/>
</dbReference>
<dbReference type="EMBL" id="LFTY01000002">
    <property type="protein sequence ID" value="KMW56634.1"/>
    <property type="molecule type" value="Genomic_DNA"/>
</dbReference>
<dbReference type="InterPro" id="IPR028992">
    <property type="entry name" value="Hedgehog/Intein_dom"/>
</dbReference>
<protein>
    <submittedName>
        <fullName evidence="2">Type I secretion target repeat protein</fullName>
    </submittedName>
</protein>
<feature type="domain" description="Hedgehog/Intein (Hint)" evidence="1">
    <location>
        <begin position="156"/>
        <end position="302"/>
    </location>
</feature>
<dbReference type="Pfam" id="PF13403">
    <property type="entry name" value="Hint_2"/>
    <property type="match status" value="1"/>
</dbReference>
<evidence type="ECO:0000313" key="3">
    <source>
        <dbReference type="Proteomes" id="UP000037178"/>
    </source>
</evidence>